<gene>
    <name evidence="4" type="ORF">METZ01_LOCUS325089</name>
</gene>
<dbReference type="SUPFAM" id="SSF52283">
    <property type="entry name" value="Formate/glycerate dehydrogenase catalytic domain-like"/>
    <property type="match status" value="1"/>
</dbReference>
<dbReference type="InterPro" id="IPR006140">
    <property type="entry name" value="D-isomer_DH_NAD-bd"/>
</dbReference>
<dbReference type="GO" id="GO:0016491">
    <property type="term" value="F:oxidoreductase activity"/>
    <property type="evidence" value="ECO:0007669"/>
    <property type="project" value="UniProtKB-KW"/>
</dbReference>
<accession>A0A382PHV5</accession>
<dbReference type="AlphaFoldDB" id="A0A382PHV5"/>
<protein>
    <recommendedName>
        <fullName evidence="3">D-isomer specific 2-hydroxyacid dehydrogenase NAD-binding domain-containing protein</fullName>
    </recommendedName>
</protein>
<dbReference type="Pfam" id="PF02826">
    <property type="entry name" value="2-Hacid_dh_C"/>
    <property type="match status" value="1"/>
</dbReference>
<sequence>MIEKILVYLTHPHVEAWNFKPRHKDILARRFPEMEVIICLNSRDFLDRLTEADSVLVWYFKKEWMEKSRLLKLIATPAAGADWIDVEPTGDLKIWFGVFHGTMMAESVLGAVCYFLKAFGLSRDMQKKRKWARVKISQRFRSLYRARVTILGFGKIGSTIGGFLKPFGCTITGVKRTAIPAPDYFNGEDRIVLSAKLPEVLPETDHLILVLPGGSETQGLLTQEHFRMLPPTCYFYNVGRGKVYKETDLIEALRNGNIAGAYL</sequence>
<feature type="non-terminal residue" evidence="4">
    <location>
        <position position="263"/>
    </location>
</feature>
<feature type="domain" description="D-isomer specific 2-hydroxyacid dehydrogenase NAD-binding" evidence="3">
    <location>
        <begin position="112"/>
        <end position="263"/>
    </location>
</feature>
<keyword evidence="1" id="KW-0560">Oxidoreductase</keyword>
<dbReference type="EMBL" id="UINC01107104">
    <property type="protein sequence ID" value="SVC72235.1"/>
    <property type="molecule type" value="Genomic_DNA"/>
</dbReference>
<organism evidence="4">
    <name type="scientific">marine metagenome</name>
    <dbReference type="NCBI Taxonomy" id="408172"/>
    <lineage>
        <taxon>unclassified sequences</taxon>
        <taxon>metagenomes</taxon>
        <taxon>ecological metagenomes</taxon>
    </lineage>
</organism>
<evidence type="ECO:0000256" key="1">
    <source>
        <dbReference type="ARBA" id="ARBA00023002"/>
    </source>
</evidence>
<dbReference type="SUPFAM" id="SSF51735">
    <property type="entry name" value="NAD(P)-binding Rossmann-fold domains"/>
    <property type="match status" value="1"/>
</dbReference>
<evidence type="ECO:0000259" key="3">
    <source>
        <dbReference type="Pfam" id="PF02826"/>
    </source>
</evidence>
<dbReference type="PANTHER" id="PTHR43333">
    <property type="entry name" value="2-HACID_DH_C DOMAIN-CONTAINING PROTEIN"/>
    <property type="match status" value="1"/>
</dbReference>
<keyword evidence="2" id="KW-0520">NAD</keyword>
<reference evidence="4" key="1">
    <citation type="submission" date="2018-05" db="EMBL/GenBank/DDBJ databases">
        <authorList>
            <person name="Lanie J.A."/>
            <person name="Ng W.-L."/>
            <person name="Kazmierczak K.M."/>
            <person name="Andrzejewski T.M."/>
            <person name="Davidsen T.M."/>
            <person name="Wayne K.J."/>
            <person name="Tettelin H."/>
            <person name="Glass J.I."/>
            <person name="Rusch D."/>
            <person name="Podicherti R."/>
            <person name="Tsui H.-C.T."/>
            <person name="Winkler M.E."/>
        </authorList>
    </citation>
    <scope>NUCLEOTIDE SEQUENCE</scope>
</reference>
<dbReference type="Gene3D" id="3.40.50.720">
    <property type="entry name" value="NAD(P)-binding Rossmann-like Domain"/>
    <property type="match status" value="2"/>
</dbReference>
<evidence type="ECO:0000256" key="2">
    <source>
        <dbReference type="ARBA" id="ARBA00023027"/>
    </source>
</evidence>
<evidence type="ECO:0000313" key="4">
    <source>
        <dbReference type="EMBL" id="SVC72235.1"/>
    </source>
</evidence>
<dbReference type="GO" id="GO:0051287">
    <property type="term" value="F:NAD binding"/>
    <property type="evidence" value="ECO:0007669"/>
    <property type="project" value="InterPro"/>
</dbReference>
<proteinExistence type="predicted"/>
<dbReference type="InterPro" id="IPR036291">
    <property type="entry name" value="NAD(P)-bd_dom_sf"/>
</dbReference>
<dbReference type="PANTHER" id="PTHR43333:SF1">
    <property type="entry name" value="D-ISOMER SPECIFIC 2-HYDROXYACID DEHYDROGENASE NAD-BINDING DOMAIN-CONTAINING PROTEIN"/>
    <property type="match status" value="1"/>
</dbReference>
<name>A0A382PHV5_9ZZZZ</name>